<comment type="similarity">
    <text evidence="9">Belongs to the TatA/E family.</text>
</comment>
<comment type="function">
    <text evidence="9">Part of the twin-arginine translocation (Tat) system that transports large folded proteins containing a characteristic twin-arginine motif in their signal peptide across membranes. TatA could form the protein-conducting channel of the Tat system.</text>
</comment>
<name>A0A698FAQ4_CAMJU</name>
<comment type="subcellular location">
    <subcellularLocation>
        <location evidence="1 9">Cell membrane</location>
        <topology evidence="1 9">Single-pass membrane protein</topology>
    </subcellularLocation>
</comment>
<organism evidence="11">
    <name type="scientific">Campylobacter jejuni</name>
    <dbReference type="NCBI Taxonomy" id="197"/>
    <lineage>
        <taxon>Bacteria</taxon>
        <taxon>Pseudomonadati</taxon>
        <taxon>Campylobacterota</taxon>
        <taxon>Epsilonproteobacteria</taxon>
        <taxon>Campylobacterales</taxon>
        <taxon>Campylobacteraceae</taxon>
        <taxon>Campylobacter</taxon>
    </lineage>
</organism>
<dbReference type="GO" id="GO:0033281">
    <property type="term" value="C:TAT protein transport complex"/>
    <property type="evidence" value="ECO:0007669"/>
    <property type="project" value="UniProtKB-UniRule"/>
</dbReference>
<dbReference type="InterPro" id="IPR003369">
    <property type="entry name" value="TatA/B/E"/>
</dbReference>
<keyword evidence="6 9" id="KW-1133">Transmembrane helix</keyword>
<dbReference type="EMBL" id="AAKUWM010000001">
    <property type="protein sequence ID" value="ECV9656548.1"/>
    <property type="molecule type" value="Genomic_DNA"/>
</dbReference>
<dbReference type="GO" id="GO:0008320">
    <property type="term" value="F:protein transmembrane transporter activity"/>
    <property type="evidence" value="ECO:0007669"/>
    <property type="project" value="UniProtKB-UniRule"/>
</dbReference>
<keyword evidence="5 9" id="KW-0653">Protein transport</keyword>
<evidence type="ECO:0000256" key="3">
    <source>
        <dbReference type="ARBA" id="ARBA00022475"/>
    </source>
</evidence>
<evidence type="ECO:0000256" key="1">
    <source>
        <dbReference type="ARBA" id="ARBA00004162"/>
    </source>
</evidence>
<evidence type="ECO:0000313" key="11">
    <source>
        <dbReference type="EMBL" id="ECV9656548.1"/>
    </source>
</evidence>
<evidence type="ECO:0000256" key="2">
    <source>
        <dbReference type="ARBA" id="ARBA00022448"/>
    </source>
</evidence>
<dbReference type="AlphaFoldDB" id="A0A698FAQ4"/>
<reference evidence="11" key="1">
    <citation type="submission" date="2019-09" db="EMBL/GenBank/DDBJ databases">
        <authorList>
            <consortium name="GenomeTrakr network: Whole genome sequencing for foodborne pathogen traceback"/>
        </authorList>
    </citation>
    <scope>NUCLEOTIDE SEQUENCE [LARGE SCALE GENOMIC DNA]</scope>
    <source>
        <strain evidence="11">TTU_583</strain>
    </source>
</reference>
<evidence type="ECO:0000256" key="6">
    <source>
        <dbReference type="ARBA" id="ARBA00022989"/>
    </source>
</evidence>
<proteinExistence type="inferred from homology"/>
<keyword evidence="7 9" id="KW-0811">Translocation</keyword>
<evidence type="ECO:0000256" key="7">
    <source>
        <dbReference type="ARBA" id="ARBA00023010"/>
    </source>
</evidence>
<comment type="caution">
    <text evidence="11">The sequence shown here is derived from an EMBL/GenBank/DDBJ whole genome shotgun (WGS) entry which is preliminary data.</text>
</comment>
<evidence type="ECO:0000256" key="10">
    <source>
        <dbReference type="SAM" id="MobiDB-lite"/>
    </source>
</evidence>
<gene>
    <name evidence="9" type="primary">tatA</name>
    <name evidence="11" type="ORF">F2N06_00780</name>
</gene>
<dbReference type="NCBIfam" id="TIGR01411">
    <property type="entry name" value="tatAE"/>
    <property type="match status" value="1"/>
</dbReference>
<evidence type="ECO:0000256" key="8">
    <source>
        <dbReference type="ARBA" id="ARBA00023136"/>
    </source>
</evidence>
<dbReference type="PANTHER" id="PTHR42982">
    <property type="entry name" value="SEC-INDEPENDENT PROTEIN TRANSLOCASE PROTEIN TATA"/>
    <property type="match status" value="1"/>
</dbReference>
<dbReference type="PANTHER" id="PTHR42982:SF1">
    <property type="entry name" value="SEC-INDEPENDENT PROTEIN TRANSLOCASE PROTEIN TATA"/>
    <property type="match status" value="1"/>
</dbReference>
<dbReference type="InterPro" id="IPR006312">
    <property type="entry name" value="TatA/E"/>
</dbReference>
<evidence type="ECO:0000256" key="5">
    <source>
        <dbReference type="ARBA" id="ARBA00022927"/>
    </source>
</evidence>
<feature type="region of interest" description="Disordered" evidence="10">
    <location>
        <begin position="60"/>
        <end position="81"/>
    </location>
</feature>
<keyword evidence="3 9" id="KW-1003">Cell membrane</keyword>
<feature type="compositionally biased region" description="Polar residues" evidence="10">
    <location>
        <begin position="64"/>
        <end position="73"/>
    </location>
</feature>
<dbReference type="HAMAP" id="MF_00236">
    <property type="entry name" value="TatA_E"/>
    <property type="match status" value="1"/>
</dbReference>
<comment type="subunit">
    <text evidence="9">Forms a complex with TatC.</text>
</comment>
<keyword evidence="8 9" id="KW-0472">Membrane</keyword>
<sequence>MGGWSSPSHWLIILLIVVLLFGAKKIPELAKGLGKGIKTFKDEMSNEDEAVKNANAHKIEEKQNITNHTSTDANIDEVKKS</sequence>
<keyword evidence="2 9" id="KW-0813">Transport</keyword>
<feature type="transmembrane region" description="Helical" evidence="9">
    <location>
        <begin position="6"/>
        <end position="23"/>
    </location>
</feature>
<dbReference type="Gene3D" id="1.20.5.3310">
    <property type="match status" value="1"/>
</dbReference>
<dbReference type="GO" id="GO:0043953">
    <property type="term" value="P:protein transport by the Tat complex"/>
    <property type="evidence" value="ECO:0007669"/>
    <property type="project" value="UniProtKB-UniRule"/>
</dbReference>
<dbReference type="Pfam" id="PF02416">
    <property type="entry name" value="TatA_B_E"/>
    <property type="match status" value="1"/>
</dbReference>
<protein>
    <recommendedName>
        <fullName evidence="9">Sec-independent protein translocase protein TatA</fullName>
    </recommendedName>
</protein>
<evidence type="ECO:0000256" key="4">
    <source>
        <dbReference type="ARBA" id="ARBA00022692"/>
    </source>
</evidence>
<keyword evidence="4 9" id="KW-0812">Transmembrane</keyword>
<accession>A0A698FAQ4</accession>
<evidence type="ECO:0000256" key="9">
    <source>
        <dbReference type="HAMAP-Rule" id="MF_00236"/>
    </source>
</evidence>